<gene>
    <name evidence="3" type="ORF">EVEC_LOCUS6117</name>
</gene>
<evidence type="ECO:0000313" key="5">
    <source>
        <dbReference type="WBParaSite" id="EVEC_0000654301-mRNA-1"/>
    </source>
</evidence>
<dbReference type="EMBL" id="UXUI01008384">
    <property type="protein sequence ID" value="VDD91366.1"/>
    <property type="molecule type" value="Genomic_DNA"/>
</dbReference>
<feature type="region of interest" description="Disordered" evidence="2">
    <location>
        <begin position="194"/>
        <end position="234"/>
    </location>
</feature>
<evidence type="ECO:0000313" key="4">
    <source>
        <dbReference type="Proteomes" id="UP000274131"/>
    </source>
</evidence>
<reference evidence="5" key="1">
    <citation type="submission" date="2017-02" db="UniProtKB">
        <authorList>
            <consortium name="WormBaseParasite"/>
        </authorList>
    </citation>
    <scope>IDENTIFICATION</scope>
</reference>
<organism evidence="5">
    <name type="scientific">Enterobius vermicularis</name>
    <name type="common">Human pinworm</name>
    <dbReference type="NCBI Taxonomy" id="51028"/>
    <lineage>
        <taxon>Eukaryota</taxon>
        <taxon>Metazoa</taxon>
        <taxon>Ecdysozoa</taxon>
        <taxon>Nematoda</taxon>
        <taxon>Chromadorea</taxon>
        <taxon>Rhabditida</taxon>
        <taxon>Spirurina</taxon>
        <taxon>Oxyuridomorpha</taxon>
        <taxon>Oxyuroidea</taxon>
        <taxon>Oxyuridae</taxon>
        <taxon>Enterobius</taxon>
    </lineage>
</organism>
<dbReference type="WBParaSite" id="EVEC_0000654301-mRNA-1">
    <property type="protein sequence ID" value="EVEC_0000654301-mRNA-1"/>
    <property type="gene ID" value="EVEC_0000654301"/>
</dbReference>
<keyword evidence="1" id="KW-0175">Coiled coil</keyword>
<keyword evidence="4" id="KW-1185">Reference proteome</keyword>
<feature type="compositionally biased region" description="Polar residues" evidence="2">
    <location>
        <begin position="207"/>
        <end position="218"/>
    </location>
</feature>
<name>A0A0N4V876_ENTVE</name>
<evidence type="ECO:0000313" key="3">
    <source>
        <dbReference type="EMBL" id="VDD91366.1"/>
    </source>
</evidence>
<reference evidence="3 4" key="2">
    <citation type="submission" date="2018-10" db="EMBL/GenBank/DDBJ databases">
        <authorList>
            <consortium name="Pathogen Informatics"/>
        </authorList>
    </citation>
    <scope>NUCLEOTIDE SEQUENCE [LARGE SCALE GENOMIC DNA]</scope>
</reference>
<dbReference type="Proteomes" id="UP000274131">
    <property type="component" value="Unassembled WGS sequence"/>
</dbReference>
<sequence length="234" mass="27052">MLSLTIERKILEKSNERSTQQLEKLSKQFQRNLAAKEVSIEVEVSEEHAEWLEEKFQLPGRPSQSDAVSQEKKMELALQQTKKELQHDGQDARQAKEELGTTLRNTKWRILSMESKDGRLTKVIEDLQRQLKAEKDELEEMRGTGSGMGGREKRRLKAKIALRANVCAIHLRRQVDEIEKELFRERVKCQENRRPKRNNFSGHRVHLQNNATQDNPVTAETEGPDATNCSKRGI</sequence>
<dbReference type="STRING" id="51028.A0A0N4V876"/>
<evidence type="ECO:0000256" key="1">
    <source>
        <dbReference type="SAM" id="Coils"/>
    </source>
</evidence>
<dbReference type="OrthoDB" id="10254995at2759"/>
<dbReference type="AlphaFoldDB" id="A0A0N4V876"/>
<accession>A0A0N4V876</accession>
<evidence type="ECO:0000256" key="2">
    <source>
        <dbReference type="SAM" id="MobiDB-lite"/>
    </source>
</evidence>
<feature type="coiled-coil region" evidence="1">
    <location>
        <begin position="78"/>
        <end position="144"/>
    </location>
</feature>
<protein>
    <submittedName>
        <fullName evidence="5">SPATA1_C domain-containing protein</fullName>
    </submittedName>
</protein>
<proteinExistence type="predicted"/>